<organism evidence="2 3">
    <name type="scientific">Thermoflavimicrobium dichotomicum</name>
    <dbReference type="NCBI Taxonomy" id="46223"/>
    <lineage>
        <taxon>Bacteria</taxon>
        <taxon>Bacillati</taxon>
        <taxon>Bacillota</taxon>
        <taxon>Bacilli</taxon>
        <taxon>Bacillales</taxon>
        <taxon>Thermoactinomycetaceae</taxon>
        <taxon>Thermoflavimicrobium</taxon>
    </lineage>
</organism>
<dbReference type="RefSeq" id="WP_093231799.1">
    <property type="nucleotide sequence ID" value="NZ_FORR01000052.1"/>
</dbReference>
<gene>
    <name evidence="2" type="ORF">SAMN05421852_1524</name>
</gene>
<keyword evidence="3" id="KW-1185">Reference proteome</keyword>
<dbReference type="AlphaFoldDB" id="A0A1I3VK71"/>
<keyword evidence="1" id="KW-0732">Signal</keyword>
<dbReference type="NCBIfam" id="NF038039">
    <property type="entry name" value="WGxxGxxG-CTERM"/>
    <property type="match status" value="1"/>
</dbReference>
<evidence type="ECO:0000313" key="3">
    <source>
        <dbReference type="Proteomes" id="UP000199545"/>
    </source>
</evidence>
<feature type="signal peptide" evidence="1">
    <location>
        <begin position="1"/>
        <end position="18"/>
    </location>
</feature>
<evidence type="ECO:0000313" key="2">
    <source>
        <dbReference type="EMBL" id="SFJ94657.1"/>
    </source>
</evidence>
<sequence>MKKFIALFVSTVMLTVFAIQIPHVSAEITGQVVQVNDNDKNTGRGMMNNIRRTGAGTQDDDYDWGWIGLAGLLGLLGLRRRDNRE</sequence>
<evidence type="ECO:0000256" key="1">
    <source>
        <dbReference type="SAM" id="SignalP"/>
    </source>
</evidence>
<accession>A0A1I3VK71</accession>
<dbReference type="Proteomes" id="UP000199545">
    <property type="component" value="Unassembled WGS sequence"/>
</dbReference>
<protein>
    <submittedName>
        <fullName evidence="2">MYXO-CTERM domain-containing protein</fullName>
    </submittedName>
</protein>
<reference evidence="2 3" key="1">
    <citation type="submission" date="2016-10" db="EMBL/GenBank/DDBJ databases">
        <authorList>
            <person name="de Groot N.N."/>
        </authorList>
    </citation>
    <scope>NUCLEOTIDE SEQUENCE [LARGE SCALE GENOMIC DNA]</scope>
    <source>
        <strain evidence="2 3">DSM 44778</strain>
    </source>
</reference>
<dbReference type="EMBL" id="FORR01000052">
    <property type="protein sequence ID" value="SFJ94657.1"/>
    <property type="molecule type" value="Genomic_DNA"/>
</dbReference>
<feature type="chain" id="PRO_5039177984" evidence="1">
    <location>
        <begin position="19"/>
        <end position="85"/>
    </location>
</feature>
<dbReference type="NCBIfam" id="NF041742">
    <property type="entry name" value="WGxxGxxG_fam"/>
    <property type="match status" value="1"/>
</dbReference>
<proteinExistence type="predicted"/>
<name>A0A1I3VK71_9BACL</name>